<proteinExistence type="predicted"/>
<evidence type="ECO:0000313" key="3">
    <source>
        <dbReference type="Proteomes" id="UP001064879"/>
    </source>
</evidence>
<reference evidence="2" key="1">
    <citation type="submission" date="2022-03" db="EMBL/GenBank/DDBJ databases">
        <title>Brevibacterium spongiae sp. nov., isolated from marine sponge.</title>
        <authorList>
            <person name="Li Z."/>
            <person name="Zhang M."/>
        </authorList>
    </citation>
    <scope>NUCLEOTIDE SEQUENCE</scope>
    <source>
        <strain evidence="2">WHS-Z9</strain>
    </source>
</reference>
<dbReference type="InterPro" id="IPR051783">
    <property type="entry name" value="NAD(P)-dependent_oxidoreduct"/>
</dbReference>
<organism evidence="2 3">
    <name type="scientific">Brevibacterium spongiae</name>
    <dbReference type="NCBI Taxonomy" id="2909672"/>
    <lineage>
        <taxon>Bacteria</taxon>
        <taxon>Bacillati</taxon>
        <taxon>Actinomycetota</taxon>
        <taxon>Actinomycetes</taxon>
        <taxon>Micrococcales</taxon>
        <taxon>Brevibacteriaceae</taxon>
        <taxon>Brevibacterium</taxon>
    </lineage>
</organism>
<dbReference type="PANTHER" id="PTHR48079:SF6">
    <property type="entry name" value="NAD(P)-BINDING DOMAIN-CONTAINING PROTEIN-RELATED"/>
    <property type="match status" value="1"/>
</dbReference>
<gene>
    <name evidence="2" type="ORF">L1F31_14210</name>
</gene>
<evidence type="ECO:0000313" key="2">
    <source>
        <dbReference type="EMBL" id="UVI35260.1"/>
    </source>
</evidence>
<sequence>MSTTNGRRILLAGCGDLGTRLGLRLVDQGHKVIGLRRRVAELPDAFETISLDLSLLGSPERGGADAPVRSDLRLDALDAVVITLTPDEPTRAGYERSYLHGLRGLARVLESQPGRVVLVSSTRVLADDPTRVTTEDTPSAPESGPGEVLTAAESEAGELFDHVTIVRPAGIYGPGRTRLIDSVRRGQQFNHQRWTNRIHRDDLVHGLEHLALDPEPPNLVHAVDSQPAQMGEVAAFIADRLGVPVPDHIEDEKPGGKRIDGTRFRALVGELGYPTYRDGFSSMLTATA</sequence>
<keyword evidence="3" id="KW-1185">Reference proteome</keyword>
<dbReference type="PANTHER" id="PTHR48079">
    <property type="entry name" value="PROTEIN YEEZ"/>
    <property type="match status" value="1"/>
</dbReference>
<dbReference type="InterPro" id="IPR036291">
    <property type="entry name" value="NAD(P)-bd_dom_sf"/>
</dbReference>
<accession>A0ABY5SLW9</accession>
<dbReference type="SUPFAM" id="SSF51735">
    <property type="entry name" value="NAD(P)-binding Rossmann-fold domains"/>
    <property type="match status" value="1"/>
</dbReference>
<evidence type="ECO:0000256" key="1">
    <source>
        <dbReference type="SAM" id="MobiDB-lite"/>
    </source>
</evidence>
<feature type="region of interest" description="Disordered" evidence="1">
    <location>
        <begin position="128"/>
        <end position="148"/>
    </location>
</feature>
<dbReference type="RefSeq" id="WP_265417928.1">
    <property type="nucleotide sequence ID" value="NZ_CP093443.1"/>
</dbReference>
<dbReference type="EMBL" id="CP093443">
    <property type="protein sequence ID" value="UVI35260.1"/>
    <property type="molecule type" value="Genomic_DNA"/>
</dbReference>
<protein>
    <submittedName>
        <fullName evidence="2">NAD-dependent dehydratase</fullName>
    </submittedName>
</protein>
<dbReference type="Proteomes" id="UP001064879">
    <property type="component" value="Chromosome"/>
</dbReference>
<name>A0ABY5SLW9_9MICO</name>
<dbReference type="Gene3D" id="3.40.50.720">
    <property type="entry name" value="NAD(P)-binding Rossmann-like Domain"/>
    <property type="match status" value="1"/>
</dbReference>